<keyword evidence="7" id="KW-0503">Monooxygenase</keyword>
<keyword evidence="10" id="KW-1185">Reference proteome</keyword>
<evidence type="ECO:0000256" key="2">
    <source>
        <dbReference type="ARBA" id="ARBA00010617"/>
    </source>
</evidence>
<dbReference type="SUPFAM" id="SSF48264">
    <property type="entry name" value="Cytochrome P450"/>
    <property type="match status" value="1"/>
</dbReference>
<evidence type="ECO:0000256" key="5">
    <source>
        <dbReference type="ARBA" id="ARBA00023002"/>
    </source>
</evidence>
<dbReference type="InterPro" id="IPR036396">
    <property type="entry name" value="Cyt_P450_sf"/>
</dbReference>
<dbReference type="PRINTS" id="PR00385">
    <property type="entry name" value="P450"/>
</dbReference>
<evidence type="ECO:0000256" key="3">
    <source>
        <dbReference type="ARBA" id="ARBA00022617"/>
    </source>
</evidence>
<keyword evidence="4 8" id="KW-0479">Metal-binding</keyword>
<keyword evidence="5" id="KW-0560">Oxidoreductase</keyword>
<evidence type="ECO:0000256" key="7">
    <source>
        <dbReference type="ARBA" id="ARBA00023033"/>
    </source>
</evidence>
<keyword evidence="6 8" id="KW-0408">Iron</keyword>
<sequence>MLGLAVLSILSIIYLLFTRKRRYSPPGPQPLPLIGNLHQVPSSRPWLGFEKWHKAYGPIISFKLGTQTFISLGSHKIAHDLLDKRSAIYSSRPRSIIAGECITKGLGIVFIPYNRQWRTQHRIQAEFLNPAISKRYRALQDVETRQVVYDLLSSNNFSDNFHRMTSSLIFSLAYGKRMPWGDEHEVREIDELMTNLSEKQAPGKWMVDIFPVLNYLPRFLASWKSLGDEYHQREATLFGDNMKKAESAQSWNWSKDMKRIKEAKRLSETELAYIIGVLYEAGSDTTAGTLGYFVLACVLHPDAMRKVQHEIDDVVGTERLPTFDDIPNLPYANAFLKEVMRWRPLAPLGIPHSVTQDDEYMGYDIPKGATILPNHWALALDEEVFEDPTSFRPERWIENPKLPLNGFGFGRRVCTGRHIAMNSMQLITTRVLWAYDIGYAHENGKKIDVDSYGMADAAISKPVPFKADFQVRSPGHREVVEETWKGTEKDLNLIMTGIGPGRRAL</sequence>
<dbReference type="AlphaFoldDB" id="A0A017S2L9"/>
<dbReference type="RefSeq" id="XP_040634978.1">
    <property type="nucleotide sequence ID" value="XM_040782983.1"/>
</dbReference>
<evidence type="ECO:0000256" key="8">
    <source>
        <dbReference type="PIRSR" id="PIRSR602401-1"/>
    </source>
</evidence>
<dbReference type="Gene3D" id="1.10.630.10">
    <property type="entry name" value="Cytochrome P450"/>
    <property type="match status" value="1"/>
</dbReference>
<dbReference type="HOGENOM" id="CLU_001570_2_3_1"/>
<dbReference type="CDD" id="cd11065">
    <property type="entry name" value="CYP64-like"/>
    <property type="match status" value="1"/>
</dbReference>
<dbReference type="EMBL" id="KK088446">
    <property type="protein sequence ID" value="EYE91288.1"/>
    <property type="molecule type" value="Genomic_DNA"/>
</dbReference>
<name>A0A017S2L9_ASPRC</name>
<feature type="binding site" description="axial binding residue" evidence="8">
    <location>
        <position position="414"/>
    </location>
    <ligand>
        <name>heme</name>
        <dbReference type="ChEBI" id="CHEBI:30413"/>
    </ligand>
    <ligandPart>
        <name>Fe</name>
        <dbReference type="ChEBI" id="CHEBI:18248"/>
    </ligandPart>
</feature>
<dbReference type="GO" id="GO:0020037">
    <property type="term" value="F:heme binding"/>
    <property type="evidence" value="ECO:0007669"/>
    <property type="project" value="InterPro"/>
</dbReference>
<comment type="cofactor">
    <cofactor evidence="1 8">
        <name>heme</name>
        <dbReference type="ChEBI" id="CHEBI:30413"/>
    </cofactor>
</comment>
<dbReference type="Proteomes" id="UP000019804">
    <property type="component" value="Unassembled WGS sequence"/>
</dbReference>
<evidence type="ECO:0000256" key="4">
    <source>
        <dbReference type="ARBA" id="ARBA00022723"/>
    </source>
</evidence>
<dbReference type="GO" id="GO:0004497">
    <property type="term" value="F:monooxygenase activity"/>
    <property type="evidence" value="ECO:0007669"/>
    <property type="project" value="UniProtKB-KW"/>
</dbReference>
<dbReference type="GO" id="GO:0016705">
    <property type="term" value="F:oxidoreductase activity, acting on paired donors, with incorporation or reduction of molecular oxygen"/>
    <property type="evidence" value="ECO:0007669"/>
    <property type="project" value="InterPro"/>
</dbReference>
<dbReference type="GeneID" id="63698107"/>
<comment type="similarity">
    <text evidence="2">Belongs to the cytochrome P450 family.</text>
</comment>
<proteinExistence type="inferred from homology"/>
<evidence type="ECO:0000313" key="9">
    <source>
        <dbReference type="EMBL" id="EYE91288.1"/>
    </source>
</evidence>
<organism evidence="9 10">
    <name type="scientific">Aspergillus ruber (strain CBS 135680)</name>
    <dbReference type="NCBI Taxonomy" id="1388766"/>
    <lineage>
        <taxon>Eukaryota</taxon>
        <taxon>Fungi</taxon>
        <taxon>Dikarya</taxon>
        <taxon>Ascomycota</taxon>
        <taxon>Pezizomycotina</taxon>
        <taxon>Eurotiomycetes</taxon>
        <taxon>Eurotiomycetidae</taxon>
        <taxon>Eurotiales</taxon>
        <taxon>Aspergillaceae</taxon>
        <taxon>Aspergillus</taxon>
        <taxon>Aspergillus subgen. Aspergillus</taxon>
    </lineage>
</organism>
<protein>
    <submittedName>
        <fullName evidence="9">Cytochrome P450</fullName>
    </submittedName>
</protein>
<evidence type="ECO:0000256" key="6">
    <source>
        <dbReference type="ARBA" id="ARBA00023004"/>
    </source>
</evidence>
<dbReference type="STRING" id="1388766.A0A017S2L9"/>
<evidence type="ECO:0000256" key="1">
    <source>
        <dbReference type="ARBA" id="ARBA00001971"/>
    </source>
</evidence>
<dbReference type="Pfam" id="PF00067">
    <property type="entry name" value="p450"/>
    <property type="match status" value="1"/>
</dbReference>
<dbReference type="PRINTS" id="PR00463">
    <property type="entry name" value="EP450I"/>
</dbReference>
<reference evidence="10" key="1">
    <citation type="journal article" date="2014" name="Nat. Commun.">
        <title>Genomic adaptations of the halophilic Dead Sea filamentous fungus Eurotium rubrum.</title>
        <authorList>
            <person name="Kis-Papo T."/>
            <person name="Weig A.R."/>
            <person name="Riley R."/>
            <person name="Persoh D."/>
            <person name="Salamov A."/>
            <person name="Sun H."/>
            <person name="Lipzen A."/>
            <person name="Wasser S.P."/>
            <person name="Rambold G."/>
            <person name="Grigoriev I.V."/>
            <person name="Nevo E."/>
        </authorList>
    </citation>
    <scope>NUCLEOTIDE SEQUENCE [LARGE SCALE GENOMIC DNA]</scope>
    <source>
        <strain evidence="10">CBS 135680</strain>
    </source>
</reference>
<dbReference type="InterPro" id="IPR050364">
    <property type="entry name" value="Cytochrome_P450_fung"/>
</dbReference>
<accession>A0A017S2L9</accession>
<dbReference type="OrthoDB" id="1470350at2759"/>
<dbReference type="PANTHER" id="PTHR46300">
    <property type="entry name" value="P450, PUTATIVE (EUROFUNG)-RELATED-RELATED"/>
    <property type="match status" value="1"/>
</dbReference>
<keyword evidence="3 8" id="KW-0349">Heme</keyword>
<gene>
    <name evidence="9" type="ORF">EURHEDRAFT_416539</name>
</gene>
<dbReference type="InterPro" id="IPR002401">
    <property type="entry name" value="Cyt_P450_E_grp-I"/>
</dbReference>
<dbReference type="InterPro" id="IPR001128">
    <property type="entry name" value="Cyt_P450"/>
</dbReference>
<dbReference type="PANTHER" id="PTHR46300:SF1">
    <property type="entry name" value="P450, PUTATIVE (EUROFUNG)-RELATED"/>
    <property type="match status" value="1"/>
</dbReference>
<dbReference type="GO" id="GO:0005506">
    <property type="term" value="F:iron ion binding"/>
    <property type="evidence" value="ECO:0007669"/>
    <property type="project" value="InterPro"/>
</dbReference>
<evidence type="ECO:0000313" key="10">
    <source>
        <dbReference type="Proteomes" id="UP000019804"/>
    </source>
</evidence>